<reference evidence="4" key="1">
    <citation type="submission" date="2017-03" db="EMBL/GenBank/DDBJ databases">
        <title>Phytopthora megakarya and P. palmivora, two closely related causual agents of cacao black pod achieved similar genome size and gene model numbers by different mechanisms.</title>
        <authorList>
            <person name="Ali S."/>
            <person name="Shao J."/>
            <person name="Larry D.J."/>
            <person name="Kronmiller B."/>
            <person name="Shen D."/>
            <person name="Strem M.D."/>
            <person name="Melnick R.L."/>
            <person name="Guiltinan M.J."/>
            <person name="Tyler B.M."/>
            <person name="Meinhardt L.W."/>
            <person name="Bailey B.A."/>
        </authorList>
    </citation>
    <scope>NUCLEOTIDE SEQUENCE [LARGE SCALE GENOMIC DNA]</scope>
    <source>
        <strain evidence="4">zdho120</strain>
    </source>
</reference>
<dbReference type="EMBL" id="NBNE01002870">
    <property type="protein sequence ID" value="OWZ09218.1"/>
    <property type="molecule type" value="Genomic_DNA"/>
</dbReference>
<dbReference type="InterPro" id="IPR052055">
    <property type="entry name" value="Hepadnavirus_pol/RT"/>
</dbReference>
<evidence type="ECO:0000313" key="3">
    <source>
        <dbReference type="EMBL" id="OWZ09218.1"/>
    </source>
</evidence>
<evidence type="ECO:0000256" key="1">
    <source>
        <dbReference type="ARBA" id="ARBA00023125"/>
    </source>
</evidence>
<organism evidence="3 4">
    <name type="scientific">Phytophthora megakarya</name>
    <dbReference type="NCBI Taxonomy" id="4795"/>
    <lineage>
        <taxon>Eukaryota</taxon>
        <taxon>Sar</taxon>
        <taxon>Stramenopiles</taxon>
        <taxon>Oomycota</taxon>
        <taxon>Peronosporomycetes</taxon>
        <taxon>Peronosporales</taxon>
        <taxon>Peronosporaceae</taxon>
        <taxon>Phytophthora</taxon>
    </lineage>
</organism>
<dbReference type="Proteomes" id="UP000198211">
    <property type="component" value="Unassembled WGS sequence"/>
</dbReference>
<dbReference type="PANTHER" id="PTHR33050:SF7">
    <property type="entry name" value="RIBONUCLEASE H"/>
    <property type="match status" value="1"/>
</dbReference>
<name>A0A225VWD7_9STRA</name>
<dbReference type="GO" id="GO:0003677">
    <property type="term" value="F:DNA binding"/>
    <property type="evidence" value="ECO:0007669"/>
    <property type="project" value="UniProtKB-KW"/>
</dbReference>
<feature type="chain" id="PRO_5012149507" evidence="2">
    <location>
        <begin position="19"/>
        <end position="500"/>
    </location>
</feature>
<keyword evidence="2" id="KW-0732">Signal</keyword>
<sequence>MVAALTALWLAMVAVLGPRSINEKKVSEWATHAEVLGLEFDTKNKTVSMPTAKILKAQGRVDTMADRKDVSRHELECLLGSLGHVSTCLRSARPFFQRLHLACKQSLQLDLQWFRTILERGDWGGLPTTLFWGYPEPDVHLYMDASDQGLAVLDPARQRYIQLQFSNSERLDIATSPDSKGFTINVRELFCVGLAAAVWGAGWLPIEPCSATHIRAWSDNASAVAWGRSHQSDNTLAQELIRALGLSEATSRFRISTRHLPGAINIAASHSSSPGHLTSVQDLLAKLQAHALAGSSNKKYATTWKQWCHWCSSTGASPWLKGDRSIDSNQLIALALYYWQRPDGTRCNTASTILSKLGHISWYHRRVRGYAVGLHEGHKLAMQGMSRLSPTPKRKRPVSVIPLHRLRSNCGFRLAHNRVLGGEAAVVGFFFLLRRSEYLADHGRSMPYAIQRQDVSFWTREGSTALSVEKAYIVQVKFRGSKTDQRGVGMTRSLDRSTSQ</sequence>
<gene>
    <name evidence="3" type="ORF">PHMEG_00018115</name>
</gene>
<accession>A0A225VWD7</accession>
<proteinExistence type="predicted"/>
<comment type="caution">
    <text evidence="3">The sequence shown here is derived from an EMBL/GenBank/DDBJ whole genome shotgun (WGS) entry which is preliminary data.</text>
</comment>
<keyword evidence="4" id="KW-1185">Reference proteome</keyword>
<dbReference type="PANTHER" id="PTHR33050">
    <property type="entry name" value="REVERSE TRANSCRIPTASE DOMAIN-CONTAINING PROTEIN"/>
    <property type="match status" value="1"/>
</dbReference>
<dbReference type="Gene3D" id="1.10.150.130">
    <property type="match status" value="1"/>
</dbReference>
<evidence type="ECO:0000313" key="4">
    <source>
        <dbReference type="Proteomes" id="UP000198211"/>
    </source>
</evidence>
<dbReference type="OrthoDB" id="167975at2759"/>
<keyword evidence="1" id="KW-0238">DNA-binding</keyword>
<feature type="signal peptide" evidence="2">
    <location>
        <begin position="1"/>
        <end position="18"/>
    </location>
</feature>
<protein>
    <submittedName>
        <fullName evidence="3">Uncharacterized protein</fullName>
    </submittedName>
</protein>
<dbReference type="InterPro" id="IPR010998">
    <property type="entry name" value="Integrase_recombinase_N"/>
</dbReference>
<evidence type="ECO:0000256" key="2">
    <source>
        <dbReference type="SAM" id="SignalP"/>
    </source>
</evidence>
<dbReference type="AlphaFoldDB" id="A0A225VWD7"/>